<reference evidence="3" key="1">
    <citation type="submission" date="2019-07" db="EMBL/GenBank/DDBJ databases">
        <title>De Novo Assembly of kiwifruit Actinidia rufa.</title>
        <authorList>
            <person name="Sugita-Konishi S."/>
            <person name="Sato K."/>
            <person name="Mori E."/>
            <person name="Abe Y."/>
            <person name="Kisaki G."/>
            <person name="Hamano K."/>
            <person name="Suezawa K."/>
            <person name="Otani M."/>
            <person name="Fukuda T."/>
            <person name="Manabe T."/>
            <person name="Gomi K."/>
            <person name="Tabuchi M."/>
            <person name="Akimitsu K."/>
            <person name="Kataoka I."/>
        </authorList>
    </citation>
    <scope>NUCLEOTIDE SEQUENCE [LARGE SCALE GENOMIC DNA]</scope>
    <source>
        <strain evidence="3">cv. Fuchu</strain>
    </source>
</reference>
<feature type="region of interest" description="Disordered" evidence="1">
    <location>
        <begin position="50"/>
        <end position="71"/>
    </location>
</feature>
<comment type="caution">
    <text evidence="2">The sequence shown here is derived from an EMBL/GenBank/DDBJ whole genome shotgun (WGS) entry which is preliminary data.</text>
</comment>
<accession>A0A7J0E055</accession>
<evidence type="ECO:0000256" key="1">
    <source>
        <dbReference type="SAM" id="MobiDB-lite"/>
    </source>
</evidence>
<keyword evidence="3" id="KW-1185">Reference proteome</keyword>
<proteinExistence type="predicted"/>
<evidence type="ECO:0000313" key="2">
    <source>
        <dbReference type="EMBL" id="GFS45320.1"/>
    </source>
</evidence>
<dbReference type="AlphaFoldDB" id="A0A7J0E055"/>
<dbReference type="EMBL" id="BJWL01000447">
    <property type="protein sequence ID" value="GFS45320.1"/>
    <property type="molecule type" value="Genomic_DNA"/>
</dbReference>
<feature type="compositionally biased region" description="Acidic residues" evidence="1">
    <location>
        <begin position="56"/>
        <end position="68"/>
    </location>
</feature>
<dbReference type="Proteomes" id="UP000585474">
    <property type="component" value="Unassembled WGS sequence"/>
</dbReference>
<sequence>MSTGEEISEEKKLFFCGGQKPVYGRYWNDKEVLQKLGEAMGLAVVGDGTTSADISVPDETEEPGNEDESVVHHTASVGDVEALVSWGVPWSSKVWRVRVDLEVLIVKWRLQYTHQRFMHTNSHPLRELQEKDSDVFPWPSQTALVTSSSLS</sequence>
<gene>
    <name evidence="2" type="ORF">Acr_00g0095440</name>
</gene>
<protein>
    <submittedName>
        <fullName evidence="2">Ankyrin repeat-containing 2B</fullName>
    </submittedName>
</protein>
<evidence type="ECO:0000313" key="3">
    <source>
        <dbReference type="Proteomes" id="UP000585474"/>
    </source>
</evidence>
<organism evidence="2 3">
    <name type="scientific">Actinidia rufa</name>
    <dbReference type="NCBI Taxonomy" id="165716"/>
    <lineage>
        <taxon>Eukaryota</taxon>
        <taxon>Viridiplantae</taxon>
        <taxon>Streptophyta</taxon>
        <taxon>Embryophyta</taxon>
        <taxon>Tracheophyta</taxon>
        <taxon>Spermatophyta</taxon>
        <taxon>Magnoliopsida</taxon>
        <taxon>eudicotyledons</taxon>
        <taxon>Gunneridae</taxon>
        <taxon>Pentapetalae</taxon>
        <taxon>asterids</taxon>
        <taxon>Ericales</taxon>
        <taxon>Actinidiaceae</taxon>
        <taxon>Actinidia</taxon>
    </lineage>
</organism>
<name>A0A7J0E055_9ERIC</name>